<keyword evidence="7 11" id="KW-0444">Lipid biosynthesis</keyword>
<accession>A0A833GXT8</accession>
<keyword evidence="10 11" id="KW-0012">Acyltransferase</keyword>
<keyword evidence="12" id="KW-1133">Transmembrane helix</keyword>
<dbReference type="Pfam" id="PF01553">
    <property type="entry name" value="Acyltransferase"/>
    <property type="match status" value="1"/>
</dbReference>
<comment type="catalytic activity">
    <reaction evidence="1 11">
        <text>a 1-acyl-sn-glycero-3-phosphate + an acyl-CoA = a 1,2-diacyl-sn-glycero-3-phosphate + CoA</text>
        <dbReference type="Rhea" id="RHEA:19709"/>
        <dbReference type="ChEBI" id="CHEBI:57287"/>
        <dbReference type="ChEBI" id="CHEBI:57970"/>
        <dbReference type="ChEBI" id="CHEBI:58342"/>
        <dbReference type="ChEBI" id="CHEBI:58608"/>
        <dbReference type="EC" id="2.3.1.51"/>
    </reaction>
</comment>
<dbReference type="NCBIfam" id="TIGR00530">
    <property type="entry name" value="AGP_acyltrn"/>
    <property type="match status" value="1"/>
</dbReference>
<evidence type="ECO:0000313" key="14">
    <source>
        <dbReference type="EMBL" id="KAB2929201.1"/>
    </source>
</evidence>
<comment type="pathway">
    <text evidence="3">Lipid metabolism.</text>
</comment>
<dbReference type="SUPFAM" id="SSF69593">
    <property type="entry name" value="Glycerol-3-phosphate (1)-acyltransferase"/>
    <property type="match status" value="1"/>
</dbReference>
<evidence type="ECO:0000256" key="7">
    <source>
        <dbReference type="ARBA" id="ARBA00022516"/>
    </source>
</evidence>
<evidence type="ECO:0000256" key="2">
    <source>
        <dbReference type="ARBA" id="ARBA00004728"/>
    </source>
</evidence>
<dbReference type="Proteomes" id="UP000460298">
    <property type="component" value="Unassembled WGS sequence"/>
</dbReference>
<evidence type="ECO:0000256" key="5">
    <source>
        <dbReference type="ARBA" id="ARBA00013211"/>
    </source>
</evidence>
<name>A0A833GXT8_9LEPT</name>
<proteinExistence type="inferred from homology"/>
<keyword evidence="12" id="KW-0472">Membrane</keyword>
<comment type="domain">
    <text evidence="11">The HXXXXD motif is essential for acyltransferase activity and may constitute the binding site for the phosphate moiety of the glycerol-3-phosphate.</text>
</comment>
<comment type="similarity">
    <text evidence="4 11">Belongs to the 1-acyl-sn-glycerol-3-phosphate acyltransferase family.</text>
</comment>
<feature type="domain" description="Phospholipid/glycerol acyltransferase" evidence="13">
    <location>
        <begin position="75"/>
        <end position="188"/>
    </location>
</feature>
<dbReference type="GO" id="GO:0006654">
    <property type="term" value="P:phosphatidic acid biosynthetic process"/>
    <property type="evidence" value="ECO:0007669"/>
    <property type="project" value="TreeGrafter"/>
</dbReference>
<keyword evidence="11" id="KW-0594">Phospholipid biosynthesis</keyword>
<comment type="caution">
    <text evidence="14">The sequence shown here is derived from an EMBL/GenBank/DDBJ whole genome shotgun (WGS) entry which is preliminary data.</text>
</comment>
<dbReference type="EC" id="2.3.1.51" evidence="5 11"/>
<reference evidence="14 15" key="1">
    <citation type="submission" date="2019-10" db="EMBL/GenBank/DDBJ databases">
        <title>Extracellular Electron Transfer in a Candidatus Methanoperedens spp. Enrichment Culture.</title>
        <authorList>
            <person name="Berger S."/>
            <person name="Rangel Shaw D."/>
            <person name="Berben T."/>
            <person name="In 'T Zandt M."/>
            <person name="Frank J."/>
            <person name="Reimann J."/>
            <person name="Jetten M.S.M."/>
            <person name="Welte C.U."/>
        </authorList>
    </citation>
    <scope>NUCLEOTIDE SEQUENCE [LARGE SCALE GENOMIC DNA]</scope>
    <source>
        <strain evidence="14">SB12</strain>
    </source>
</reference>
<organism evidence="14 15">
    <name type="scientific">Leptonema illini</name>
    <dbReference type="NCBI Taxonomy" id="183"/>
    <lineage>
        <taxon>Bacteria</taxon>
        <taxon>Pseudomonadati</taxon>
        <taxon>Spirochaetota</taxon>
        <taxon>Spirochaetia</taxon>
        <taxon>Leptospirales</taxon>
        <taxon>Leptospiraceae</taxon>
        <taxon>Leptonema</taxon>
    </lineage>
</organism>
<dbReference type="AlphaFoldDB" id="A0A833GXT8"/>
<dbReference type="InterPro" id="IPR004552">
    <property type="entry name" value="AGP_acyltrans"/>
</dbReference>
<gene>
    <name evidence="14" type="ORF">F9K24_20515</name>
</gene>
<evidence type="ECO:0000256" key="3">
    <source>
        <dbReference type="ARBA" id="ARBA00005189"/>
    </source>
</evidence>
<protein>
    <recommendedName>
        <fullName evidence="6 11">1-acyl-sn-glycerol-3-phosphate acyltransferase</fullName>
        <ecNumber evidence="5 11">2.3.1.51</ecNumber>
    </recommendedName>
</protein>
<feature type="transmembrane region" description="Helical" evidence="12">
    <location>
        <begin position="38"/>
        <end position="55"/>
    </location>
</feature>
<evidence type="ECO:0000256" key="12">
    <source>
        <dbReference type="SAM" id="Phobius"/>
    </source>
</evidence>
<dbReference type="GO" id="GO:0003841">
    <property type="term" value="F:1-acylglycerol-3-phosphate O-acyltransferase activity"/>
    <property type="evidence" value="ECO:0007669"/>
    <property type="project" value="UniProtKB-UniRule"/>
</dbReference>
<evidence type="ECO:0000259" key="13">
    <source>
        <dbReference type="SMART" id="SM00563"/>
    </source>
</evidence>
<evidence type="ECO:0000256" key="10">
    <source>
        <dbReference type="ARBA" id="ARBA00023315"/>
    </source>
</evidence>
<evidence type="ECO:0000256" key="9">
    <source>
        <dbReference type="ARBA" id="ARBA00023098"/>
    </source>
</evidence>
<dbReference type="EMBL" id="WBUI01000035">
    <property type="protein sequence ID" value="KAB2929201.1"/>
    <property type="molecule type" value="Genomic_DNA"/>
</dbReference>
<evidence type="ECO:0000256" key="4">
    <source>
        <dbReference type="ARBA" id="ARBA00008655"/>
    </source>
</evidence>
<dbReference type="PANTHER" id="PTHR10434:SF64">
    <property type="entry name" value="1-ACYL-SN-GLYCEROL-3-PHOSPHATE ACYLTRANSFERASE-RELATED"/>
    <property type="match status" value="1"/>
</dbReference>
<sequence>MNTVASILFWMFFAVTCILFFPVAVLIRVITGLFDRRLVLLHRFTSFWASLYTWLNPFWRVTLVKKTRIDPRKPYMMISNHQSMVDIFALFRTFFHFKWVSKSENFKFPFIGWNMRLNRYIEIDRGTTRGSVSMMRKAEATLKEGSSVFIFPEGTRSRSGELGSFKRGAFELAKKLEIPILPVVLDGSSKALPVGSFILKGLHRIRIHVLDPIPIEKVKALSVDELIELSREIIQTELQKMRAQLTGPMLS</sequence>
<keyword evidence="11" id="KW-1208">Phospholipid metabolism</keyword>
<dbReference type="PANTHER" id="PTHR10434">
    <property type="entry name" value="1-ACYL-SN-GLYCEROL-3-PHOSPHATE ACYLTRANSFERASE"/>
    <property type="match status" value="1"/>
</dbReference>
<keyword evidence="8 11" id="KW-0808">Transferase</keyword>
<evidence type="ECO:0000256" key="6">
    <source>
        <dbReference type="ARBA" id="ARBA00016139"/>
    </source>
</evidence>
<evidence type="ECO:0000256" key="11">
    <source>
        <dbReference type="RuleBase" id="RU361267"/>
    </source>
</evidence>
<evidence type="ECO:0000313" key="15">
    <source>
        <dbReference type="Proteomes" id="UP000460298"/>
    </source>
</evidence>
<keyword evidence="9 11" id="KW-0443">Lipid metabolism</keyword>
<evidence type="ECO:0000256" key="1">
    <source>
        <dbReference type="ARBA" id="ARBA00001141"/>
    </source>
</evidence>
<dbReference type="CDD" id="cd07989">
    <property type="entry name" value="LPLAT_AGPAT-like"/>
    <property type="match status" value="1"/>
</dbReference>
<feature type="transmembrane region" description="Helical" evidence="12">
    <location>
        <begin position="6"/>
        <end position="26"/>
    </location>
</feature>
<keyword evidence="12" id="KW-0812">Transmembrane</keyword>
<dbReference type="SMART" id="SM00563">
    <property type="entry name" value="PlsC"/>
    <property type="match status" value="1"/>
</dbReference>
<comment type="pathway">
    <text evidence="2">Phospholipid metabolism; CDP-diacylglycerol biosynthesis; CDP-diacylglycerol from sn-glycerol 3-phosphate: step 2/3.</text>
</comment>
<evidence type="ECO:0000256" key="8">
    <source>
        <dbReference type="ARBA" id="ARBA00022679"/>
    </source>
</evidence>
<dbReference type="GO" id="GO:0016020">
    <property type="term" value="C:membrane"/>
    <property type="evidence" value="ECO:0007669"/>
    <property type="project" value="InterPro"/>
</dbReference>
<dbReference type="InterPro" id="IPR002123">
    <property type="entry name" value="Plipid/glycerol_acylTrfase"/>
</dbReference>